<protein>
    <submittedName>
        <fullName evidence="2">Uncharacterized protein</fullName>
    </submittedName>
</protein>
<feature type="region of interest" description="Disordered" evidence="1">
    <location>
        <begin position="257"/>
        <end position="306"/>
    </location>
</feature>
<evidence type="ECO:0000313" key="3">
    <source>
        <dbReference type="Proteomes" id="UP001189429"/>
    </source>
</evidence>
<keyword evidence="3" id="KW-1185">Reference proteome</keyword>
<feature type="non-terminal residue" evidence="2">
    <location>
        <position position="1"/>
    </location>
</feature>
<evidence type="ECO:0000256" key="1">
    <source>
        <dbReference type="SAM" id="MobiDB-lite"/>
    </source>
</evidence>
<feature type="non-terminal residue" evidence="2">
    <location>
        <position position="995"/>
    </location>
</feature>
<accession>A0ABN9WW58</accession>
<feature type="region of interest" description="Disordered" evidence="1">
    <location>
        <begin position="179"/>
        <end position="232"/>
    </location>
</feature>
<comment type="caution">
    <text evidence="2">The sequence shown here is derived from an EMBL/GenBank/DDBJ whole genome shotgun (WGS) entry which is preliminary data.</text>
</comment>
<dbReference type="EMBL" id="CAUYUJ010019422">
    <property type="protein sequence ID" value="CAK0891060.1"/>
    <property type="molecule type" value="Genomic_DNA"/>
</dbReference>
<organism evidence="2 3">
    <name type="scientific">Prorocentrum cordatum</name>
    <dbReference type="NCBI Taxonomy" id="2364126"/>
    <lineage>
        <taxon>Eukaryota</taxon>
        <taxon>Sar</taxon>
        <taxon>Alveolata</taxon>
        <taxon>Dinophyceae</taxon>
        <taxon>Prorocentrales</taxon>
        <taxon>Prorocentraceae</taxon>
        <taxon>Prorocentrum</taxon>
    </lineage>
</organism>
<reference evidence="2" key="1">
    <citation type="submission" date="2023-10" db="EMBL/GenBank/DDBJ databases">
        <authorList>
            <person name="Chen Y."/>
            <person name="Shah S."/>
            <person name="Dougan E. K."/>
            <person name="Thang M."/>
            <person name="Chan C."/>
        </authorList>
    </citation>
    <scope>NUCLEOTIDE SEQUENCE [LARGE SCALE GENOMIC DNA]</scope>
</reference>
<name>A0ABN9WW58_9DINO</name>
<dbReference type="Proteomes" id="UP001189429">
    <property type="component" value="Unassembled WGS sequence"/>
</dbReference>
<gene>
    <name evidence="2" type="ORF">PCOR1329_LOCUS71113</name>
</gene>
<feature type="compositionally biased region" description="Gly residues" evidence="1">
    <location>
        <begin position="212"/>
        <end position="228"/>
    </location>
</feature>
<proteinExistence type="predicted"/>
<sequence length="995" mass="108500">YFDKDARMKCYLHWKNHHGYIPRVDAVKMYREDDSFKECWNNGVKTEADGSISLTFGEGEVTSNKRFRVACRMSFPPLKLGEFKGKFGISPHALKVKPTSVTDLDGKARSVYLVRNPARPDAEMDIERVEEVTKKDNAWKTRAVFENEAGMFYDSETERVRDDSAHGFAKALTEEEIRKRAARVPQPQPDGGAAADDSDDGSSDSGNSDASGGSGDSGRPGEPGGGGSPELASNARHFLSELSVDSKATATAPFAGLTTPAKGAKSEVVSALGGGSRSGRTQSFQRGPSSADGGAGDDLDDGPPARNAKERMAKLSIWAILDHKKKGTHMRNAREFLHKEPDAPDGDMLQEKIELAAKCTQFHRGGVFEVSLNDYNKTCEDLLNSGEEIPAVAKQYILDRRVKIWQEDPDSYNNIKDIMDIVFTWDRAMANDKSSEKERGGMGPFACTYDPTNPKVRALDISDAEKALKFGETVVKVILAPMLKIGILTDLLNMPDDGVEETLANVVTELLTCFRGAVDGGGSHDDFSDLATPPKQYTLAQSLAATTRSQPHWNGQKANYLKYRKLRERAEPRLQEVKTALAPGATAVPLDTFKTYMESIYMLKGELPEEAFDGIMGPMRDCAMHNLASIHEKLSSADGPLDDLRKYGTFLVVAVNLFPSDDEFKHAMEDVRDRKAGAANGTLLKDLKAACEAAEATTSFEAQRAGVDSATLTMVDGIVASLCGPDGFADAACTKSLVTNLHLLKPWVPASTHSMKGVSVSSFLEVFGEALGLAERRHATGMKHGSSVEDLAKKIPLEEVKEMIALVGPFNTKLDALDVHLTQKRLNHNKIRIEDLSGDAEVLTSWAGGCDGKTWSDKLRPDDKNGLAATKACYDKTLGNIPAKTLVDLAAQGEEKWSQLKERKTILEVGRSQTGFPPDQFVIDAFNVVQGALTTIFEREVIGAVDALKGNLVQMKTAIGGYKKKASTYDLWDDKPFQIWAKAVPAVLEIEKKAM</sequence>
<evidence type="ECO:0000313" key="2">
    <source>
        <dbReference type="EMBL" id="CAK0891060.1"/>
    </source>
</evidence>